<sequence>MSKEDEQLTEVSHTYLDLEMKSDQFGEFLPILQQGFGVVARVGCTLDKLLSLQWGLSPDYVARRITTIFLDSRPIDDVNRAVIREGAVIALSGAMPGLVGATMRRGGYYAAMRGGITYQETAADVPDRIATVRVKLFNLLLPELGPDFLRRGMILGPSELTDFFAGKPASFWQGCAKAFLNGRAVGPALLQSGELFPPGATVCLAVNFHEIEV</sequence>
<protein>
    <submittedName>
        <fullName evidence="1">Uncharacterized protein</fullName>
    </submittedName>
</protein>
<dbReference type="AlphaFoldDB" id="A5G7D4"/>
<accession>A5G7D4</accession>
<dbReference type="KEGG" id="gur:Gura_3547"/>
<keyword evidence="2" id="KW-1185">Reference proteome</keyword>
<dbReference type="RefSeq" id="WP_011940361.1">
    <property type="nucleotide sequence ID" value="NC_009483.1"/>
</dbReference>
<dbReference type="EMBL" id="CP000698">
    <property type="protein sequence ID" value="ABQ27702.1"/>
    <property type="molecule type" value="Genomic_DNA"/>
</dbReference>
<dbReference type="HOGENOM" id="CLU_1250105_0_0_7"/>
<dbReference type="STRING" id="351605.Gura_3547"/>
<name>A5G7D4_GEOUR</name>
<organism evidence="1 2">
    <name type="scientific">Geotalea uraniireducens (strain Rf4)</name>
    <name type="common">Geobacter uraniireducens</name>
    <dbReference type="NCBI Taxonomy" id="351605"/>
    <lineage>
        <taxon>Bacteria</taxon>
        <taxon>Pseudomonadati</taxon>
        <taxon>Thermodesulfobacteriota</taxon>
        <taxon>Desulfuromonadia</taxon>
        <taxon>Geobacterales</taxon>
        <taxon>Geobacteraceae</taxon>
        <taxon>Geotalea</taxon>
    </lineage>
</organism>
<proteinExistence type="predicted"/>
<evidence type="ECO:0000313" key="1">
    <source>
        <dbReference type="EMBL" id="ABQ27702.1"/>
    </source>
</evidence>
<dbReference type="OrthoDB" id="5396767at2"/>
<dbReference type="Proteomes" id="UP000006695">
    <property type="component" value="Chromosome"/>
</dbReference>
<gene>
    <name evidence="1" type="ordered locus">Gura_3547</name>
</gene>
<reference evidence="1 2" key="1">
    <citation type="submission" date="2007-05" db="EMBL/GenBank/DDBJ databases">
        <title>Complete sequence of Geobacter uraniireducens Rf4.</title>
        <authorList>
            <consortium name="US DOE Joint Genome Institute"/>
            <person name="Copeland A."/>
            <person name="Lucas S."/>
            <person name="Lapidus A."/>
            <person name="Barry K."/>
            <person name="Detter J.C."/>
            <person name="Glavina del Rio T."/>
            <person name="Hammon N."/>
            <person name="Israni S."/>
            <person name="Dalin E."/>
            <person name="Tice H."/>
            <person name="Pitluck S."/>
            <person name="Chertkov O."/>
            <person name="Brettin T."/>
            <person name="Bruce D."/>
            <person name="Han C."/>
            <person name="Schmutz J."/>
            <person name="Larimer F."/>
            <person name="Land M."/>
            <person name="Hauser L."/>
            <person name="Kyrpides N."/>
            <person name="Mikhailova N."/>
            <person name="Shelobolina E."/>
            <person name="Aklujkar M."/>
            <person name="Lovley D."/>
            <person name="Richardson P."/>
        </authorList>
    </citation>
    <scope>NUCLEOTIDE SEQUENCE [LARGE SCALE GENOMIC DNA]</scope>
    <source>
        <strain evidence="1 2">Rf4</strain>
    </source>
</reference>
<evidence type="ECO:0000313" key="2">
    <source>
        <dbReference type="Proteomes" id="UP000006695"/>
    </source>
</evidence>